<dbReference type="PROSITE" id="PS50109">
    <property type="entry name" value="HIS_KIN"/>
    <property type="match status" value="1"/>
</dbReference>
<dbReference type="PANTHER" id="PTHR45436:SF5">
    <property type="entry name" value="SENSOR HISTIDINE KINASE TRCS"/>
    <property type="match status" value="1"/>
</dbReference>
<dbReference type="GO" id="GO:0000155">
    <property type="term" value="F:phosphorelay sensor kinase activity"/>
    <property type="evidence" value="ECO:0007669"/>
    <property type="project" value="InterPro"/>
</dbReference>
<dbReference type="RefSeq" id="WP_084016969.1">
    <property type="nucleotide sequence ID" value="NZ_FWXS01000004.1"/>
</dbReference>
<feature type="transmembrane region" description="Helical" evidence="11">
    <location>
        <begin position="7"/>
        <end position="30"/>
    </location>
</feature>
<evidence type="ECO:0000256" key="1">
    <source>
        <dbReference type="ARBA" id="ARBA00000085"/>
    </source>
</evidence>
<evidence type="ECO:0000256" key="10">
    <source>
        <dbReference type="ARBA" id="ARBA00023136"/>
    </source>
</evidence>
<dbReference type="InterPro" id="IPR004358">
    <property type="entry name" value="Sig_transdc_His_kin-like_C"/>
</dbReference>
<dbReference type="InterPro" id="IPR036890">
    <property type="entry name" value="HATPase_C_sf"/>
</dbReference>
<evidence type="ECO:0000256" key="7">
    <source>
        <dbReference type="ARBA" id="ARBA00022777"/>
    </source>
</evidence>
<evidence type="ECO:0000256" key="4">
    <source>
        <dbReference type="ARBA" id="ARBA00022553"/>
    </source>
</evidence>
<evidence type="ECO:0000256" key="3">
    <source>
        <dbReference type="ARBA" id="ARBA00012438"/>
    </source>
</evidence>
<comment type="subcellular location">
    <subcellularLocation>
        <location evidence="2">Membrane</location>
    </subcellularLocation>
</comment>
<evidence type="ECO:0000256" key="9">
    <source>
        <dbReference type="ARBA" id="ARBA00023012"/>
    </source>
</evidence>
<feature type="transmembrane region" description="Helical" evidence="11">
    <location>
        <begin position="158"/>
        <end position="177"/>
    </location>
</feature>
<dbReference type="Pfam" id="PF00512">
    <property type="entry name" value="HisKA"/>
    <property type="match status" value="1"/>
</dbReference>
<evidence type="ECO:0000256" key="11">
    <source>
        <dbReference type="SAM" id="Phobius"/>
    </source>
</evidence>
<dbReference type="InterPro" id="IPR005467">
    <property type="entry name" value="His_kinase_dom"/>
</dbReference>
<dbReference type="PRINTS" id="PR00344">
    <property type="entry name" value="BCTRLSENSOR"/>
</dbReference>
<evidence type="ECO:0000259" key="13">
    <source>
        <dbReference type="PROSITE" id="PS50885"/>
    </source>
</evidence>
<dbReference type="SMART" id="SM00387">
    <property type="entry name" value="HATPase_c"/>
    <property type="match status" value="1"/>
</dbReference>
<dbReference type="CDD" id="cd00082">
    <property type="entry name" value="HisKA"/>
    <property type="match status" value="1"/>
</dbReference>
<dbReference type="Gene3D" id="6.10.340.10">
    <property type="match status" value="1"/>
</dbReference>
<keyword evidence="15" id="KW-1185">Reference proteome</keyword>
<dbReference type="InterPro" id="IPR003660">
    <property type="entry name" value="HAMP_dom"/>
</dbReference>
<name>A0A1W2A9M2_9FLAO</name>
<keyword evidence="6 11" id="KW-0812">Transmembrane</keyword>
<organism evidence="14 15">
    <name type="scientific">Moheibacter sediminis</name>
    <dbReference type="NCBI Taxonomy" id="1434700"/>
    <lineage>
        <taxon>Bacteria</taxon>
        <taxon>Pseudomonadati</taxon>
        <taxon>Bacteroidota</taxon>
        <taxon>Flavobacteriia</taxon>
        <taxon>Flavobacteriales</taxon>
        <taxon>Weeksellaceae</taxon>
        <taxon>Moheibacter</taxon>
    </lineage>
</organism>
<evidence type="ECO:0000256" key="5">
    <source>
        <dbReference type="ARBA" id="ARBA00022679"/>
    </source>
</evidence>
<dbReference type="Gene3D" id="3.30.565.10">
    <property type="entry name" value="Histidine kinase-like ATPase, C-terminal domain"/>
    <property type="match status" value="1"/>
</dbReference>
<evidence type="ECO:0000256" key="2">
    <source>
        <dbReference type="ARBA" id="ARBA00004370"/>
    </source>
</evidence>
<dbReference type="STRING" id="1434700.SAMN06296427_10444"/>
<feature type="domain" description="HAMP" evidence="13">
    <location>
        <begin position="179"/>
        <end position="233"/>
    </location>
</feature>
<dbReference type="AlphaFoldDB" id="A0A1W2A9M2"/>
<keyword evidence="8 11" id="KW-1133">Transmembrane helix</keyword>
<dbReference type="SMART" id="SM00388">
    <property type="entry name" value="HisKA"/>
    <property type="match status" value="1"/>
</dbReference>
<evidence type="ECO:0000313" key="15">
    <source>
        <dbReference type="Proteomes" id="UP000192393"/>
    </source>
</evidence>
<dbReference type="InterPro" id="IPR003661">
    <property type="entry name" value="HisK_dim/P_dom"/>
</dbReference>
<keyword evidence="9" id="KW-0902">Two-component regulatory system</keyword>
<keyword evidence="10 11" id="KW-0472">Membrane</keyword>
<dbReference type="EC" id="2.7.13.3" evidence="3"/>
<dbReference type="Proteomes" id="UP000192393">
    <property type="component" value="Unassembled WGS sequence"/>
</dbReference>
<gene>
    <name evidence="14" type="ORF">SAMN06296427_10444</name>
</gene>
<evidence type="ECO:0000259" key="12">
    <source>
        <dbReference type="PROSITE" id="PS50109"/>
    </source>
</evidence>
<dbReference type="InterPro" id="IPR003594">
    <property type="entry name" value="HATPase_dom"/>
</dbReference>
<proteinExistence type="predicted"/>
<dbReference type="OrthoDB" id="594725at2"/>
<evidence type="ECO:0000256" key="6">
    <source>
        <dbReference type="ARBA" id="ARBA00022692"/>
    </source>
</evidence>
<dbReference type="InterPro" id="IPR036097">
    <property type="entry name" value="HisK_dim/P_sf"/>
</dbReference>
<reference evidence="14 15" key="1">
    <citation type="submission" date="2017-04" db="EMBL/GenBank/DDBJ databases">
        <authorList>
            <person name="Afonso C.L."/>
            <person name="Miller P.J."/>
            <person name="Scott M.A."/>
            <person name="Spackman E."/>
            <person name="Goraichik I."/>
            <person name="Dimitrov K.M."/>
            <person name="Suarez D.L."/>
            <person name="Swayne D.E."/>
        </authorList>
    </citation>
    <scope>NUCLEOTIDE SEQUENCE [LARGE SCALE GENOMIC DNA]</scope>
    <source>
        <strain evidence="14 15">CGMCC 1.12708</strain>
    </source>
</reference>
<sequence>MRIRNKILIYFSSTVIFLVALAFSGIFILFSEYREEEFQQQQNDKIQYTIKLIDKYKEMSAEVSYLLDEQDINDFYDEKLLIYNKDKKLIFASLDSLEIDKANYLLNNLSVSKRWIETKDEKYDLIGVYAEHNQSGYYAISKAYDAFGYDKLNFLRNVLIGIFIAIAIVVLLISFYLSNRITKPIERFTLMLNQLDFTNDSQQTIQQDNSSSELKNLTEKFNHLLQRTQESFAFQKHSINHISHELKTPLAVLLTELERLSSKDDLDEIKISLEEQIIQVKFLGDTINSLLQISKIETHQNSDFQVIRIDDALFDKIAEINKIFPEFNFKIQFYPKEFSEGNLMVLGNENLLRQAIANLLMNAVIYSDNQKAEIKIDCSKKNEVQIAISNTGKNLSEEEQKHLFTHFFRGENTQGKNGFGLGLALTKRILELHFGEIHYNSPKDDLNVFTISFKTLTK</sequence>
<dbReference type="SUPFAM" id="SSF47384">
    <property type="entry name" value="Homodimeric domain of signal transducing histidine kinase"/>
    <property type="match status" value="1"/>
</dbReference>
<dbReference type="GO" id="GO:0005886">
    <property type="term" value="C:plasma membrane"/>
    <property type="evidence" value="ECO:0007669"/>
    <property type="project" value="TreeGrafter"/>
</dbReference>
<keyword evidence="4" id="KW-0597">Phosphoprotein</keyword>
<accession>A0A1W2A9M2</accession>
<keyword evidence="7 14" id="KW-0418">Kinase</keyword>
<dbReference type="PANTHER" id="PTHR45436">
    <property type="entry name" value="SENSOR HISTIDINE KINASE YKOH"/>
    <property type="match status" value="1"/>
</dbReference>
<dbReference type="Pfam" id="PF02518">
    <property type="entry name" value="HATPase_c"/>
    <property type="match status" value="1"/>
</dbReference>
<protein>
    <recommendedName>
        <fullName evidence="3">histidine kinase</fullName>
        <ecNumber evidence="3">2.7.13.3</ecNumber>
    </recommendedName>
</protein>
<dbReference type="Gene3D" id="1.10.287.130">
    <property type="match status" value="1"/>
</dbReference>
<comment type="catalytic activity">
    <reaction evidence="1">
        <text>ATP + protein L-histidine = ADP + protein N-phospho-L-histidine.</text>
        <dbReference type="EC" id="2.7.13.3"/>
    </reaction>
</comment>
<dbReference type="InterPro" id="IPR050428">
    <property type="entry name" value="TCS_sensor_his_kinase"/>
</dbReference>
<evidence type="ECO:0000313" key="14">
    <source>
        <dbReference type="EMBL" id="SMC57340.1"/>
    </source>
</evidence>
<dbReference type="SUPFAM" id="SSF55874">
    <property type="entry name" value="ATPase domain of HSP90 chaperone/DNA topoisomerase II/histidine kinase"/>
    <property type="match status" value="1"/>
</dbReference>
<keyword evidence="5" id="KW-0808">Transferase</keyword>
<dbReference type="PROSITE" id="PS50885">
    <property type="entry name" value="HAMP"/>
    <property type="match status" value="1"/>
</dbReference>
<dbReference type="EMBL" id="FWXS01000004">
    <property type="protein sequence ID" value="SMC57340.1"/>
    <property type="molecule type" value="Genomic_DNA"/>
</dbReference>
<feature type="domain" description="Histidine kinase" evidence="12">
    <location>
        <begin position="241"/>
        <end position="457"/>
    </location>
</feature>
<evidence type="ECO:0000256" key="8">
    <source>
        <dbReference type="ARBA" id="ARBA00022989"/>
    </source>
</evidence>